<name>F0YJF6_AURAN</name>
<dbReference type="PANTHER" id="PTHR13096:SF8">
    <property type="entry name" value="RIBOSOMAL OXYGENASE 1"/>
    <property type="match status" value="1"/>
</dbReference>
<evidence type="ECO:0000256" key="1">
    <source>
        <dbReference type="ARBA" id="ARBA00022723"/>
    </source>
</evidence>
<dbReference type="InterPro" id="IPR003347">
    <property type="entry name" value="JmjC_dom"/>
</dbReference>
<keyword evidence="3" id="KW-0804">Transcription</keyword>
<keyword evidence="3" id="KW-0539">Nucleus</keyword>
<dbReference type="OrthoDB" id="425950at2759"/>
<keyword evidence="7" id="KW-1185">Reference proteome</keyword>
<dbReference type="EMBL" id="GL833147">
    <property type="protein sequence ID" value="EGB04791.1"/>
    <property type="molecule type" value="Genomic_DNA"/>
</dbReference>
<feature type="chain" id="PRO_5003263078" description="Bifunctional lysine-specific demethylase and histidyl-hydroxylase" evidence="4">
    <location>
        <begin position="18"/>
        <end position="779"/>
    </location>
</feature>
<dbReference type="InterPro" id="IPR039994">
    <property type="entry name" value="NO66-like"/>
</dbReference>
<dbReference type="GeneID" id="20226017"/>
<evidence type="ECO:0000256" key="3">
    <source>
        <dbReference type="RuleBase" id="RU366061"/>
    </source>
</evidence>
<comment type="subcellular location">
    <subcellularLocation>
        <location evidence="3">Nucleus</location>
    </subcellularLocation>
</comment>
<keyword evidence="1 3" id="KW-0479">Metal-binding</keyword>
<keyword evidence="2 3" id="KW-0408">Iron</keyword>
<evidence type="ECO:0000259" key="5">
    <source>
        <dbReference type="PROSITE" id="PS51184"/>
    </source>
</evidence>
<protein>
    <recommendedName>
        <fullName evidence="3">Bifunctional lysine-specific demethylase and histidyl-hydroxylase</fullName>
        <ecNumber evidence="3">1.14.11.-</ecNumber>
    </recommendedName>
</protein>
<dbReference type="RefSeq" id="XP_009040527.1">
    <property type="nucleotide sequence ID" value="XM_009042279.1"/>
</dbReference>
<reference evidence="6 7" key="1">
    <citation type="journal article" date="2011" name="Proc. Natl. Acad. Sci. U.S.A.">
        <title>Niche of harmful alga Aureococcus anophagefferens revealed through ecogenomics.</title>
        <authorList>
            <person name="Gobler C.J."/>
            <person name="Berry D.L."/>
            <person name="Dyhrman S.T."/>
            <person name="Wilhelm S.W."/>
            <person name="Salamov A."/>
            <person name="Lobanov A.V."/>
            <person name="Zhang Y."/>
            <person name="Collier J.L."/>
            <person name="Wurch L.L."/>
            <person name="Kustka A.B."/>
            <person name="Dill B.D."/>
            <person name="Shah M."/>
            <person name="VerBerkmoes N.C."/>
            <person name="Kuo A."/>
            <person name="Terry A."/>
            <person name="Pangilinan J."/>
            <person name="Lindquist E.A."/>
            <person name="Lucas S."/>
            <person name="Paulsen I.T."/>
            <person name="Hattenrath-Lehmann T.K."/>
            <person name="Talmage S.C."/>
            <person name="Walker E.A."/>
            <person name="Koch F."/>
            <person name="Burson A.M."/>
            <person name="Marcoval M.A."/>
            <person name="Tang Y.Z."/>
            <person name="Lecleir G.R."/>
            <person name="Coyne K.J."/>
            <person name="Berg G.M."/>
            <person name="Bertrand E.M."/>
            <person name="Saito M.A."/>
            <person name="Gladyshev V.N."/>
            <person name="Grigoriev I.V."/>
        </authorList>
    </citation>
    <scope>NUCLEOTIDE SEQUENCE [LARGE SCALE GENOMIC DNA]</scope>
    <source>
        <strain evidence="7">CCMP 1984</strain>
    </source>
</reference>
<keyword evidence="3" id="KW-0560">Oxidoreductase</keyword>
<keyword evidence="3" id="KW-0805">Transcription regulation</keyword>
<dbReference type="PANTHER" id="PTHR13096">
    <property type="entry name" value="MINA53 MYC INDUCED NUCLEAR ANTIGEN"/>
    <property type="match status" value="1"/>
</dbReference>
<dbReference type="GO" id="GO:0005634">
    <property type="term" value="C:nucleus"/>
    <property type="evidence" value="ECO:0007669"/>
    <property type="project" value="UniProtKB-SubCell"/>
</dbReference>
<gene>
    <name evidence="6" type="ORF">AURANDRAFT_66958</name>
</gene>
<dbReference type="Pfam" id="PF08007">
    <property type="entry name" value="JmjC_2"/>
    <property type="match status" value="1"/>
</dbReference>
<evidence type="ECO:0000313" key="6">
    <source>
        <dbReference type="EMBL" id="EGB04791.1"/>
    </source>
</evidence>
<feature type="domain" description="JmjC" evidence="5">
    <location>
        <begin position="463"/>
        <end position="605"/>
    </location>
</feature>
<keyword evidence="4" id="KW-0732">Signal</keyword>
<dbReference type="SUPFAM" id="SSF51197">
    <property type="entry name" value="Clavaminate synthase-like"/>
    <property type="match status" value="1"/>
</dbReference>
<dbReference type="PROSITE" id="PS51184">
    <property type="entry name" value="JMJC"/>
    <property type="match status" value="1"/>
</dbReference>
<sequence length="779" mass="82771">MRAWNAAIAALFATSRAERIALLLSGAVSREGGNFVDKLPGSGGEYSDIEFCASTITKHVIEANTDANTTWDVLIHSWNPDLRDRFESLYDFAATEFEDNEPYPARLANVFASGPSAPAWTREPEEQHFGALSHSLSHAKVAALALAHEQATGVRYDRFVLTRPDLLLFRDLPLTRLSRKLGEAYCNSHGGAGGDFHFVLERWHVEAVAANLDTILALAANPPLEHPKPYLTSGHGMMRAFLDHALGPAAACDPAARDARCRGVLSIDLVIFAGFDQEVYRKTPFHLLLLCPKAPVRQAVLAYLVATYGLSAESTAMLERKAKRMGCKGTTALSKADVFSALNFCSVLRLACIRAALALAPICYEWNAATDGVAAAARRAQFAADIWRKAPLLIRGALDAEALDRACDVDLLAGLALEDDVVSRLVTAPAFAVEVGPFDAARLEALPDRGWTLLLNDADRCSPDVAALWPAAAHWCLGAQGAGWRRDDVMASLAADGGGVGPHVDSSDVFLVQARGSRRWSVELGFVDEAEERRRTRDADGCCRTLADFRADAAWTLEAGDLLYVPPRLPHDGVALGDGVSSTFSFGLRTYAPRPLAWRWADEALAPAADEVDVLADPAWDPADGATVPAAALATAKDAVRAAVDARLADGDGFAAWFGGLVTAPRADAPDDAAAGADWDDALAASLGGDIVALDDADALAHAAGARFARVPAENGVLLCANGSCRRLDPALGDFVGRLASTPAIDLADIRADLDASAHARAVVAELVAEGDLLPLRTT</sequence>
<comment type="similarity">
    <text evidence="3">Belongs to the ROX family.</text>
</comment>
<dbReference type="Proteomes" id="UP000002729">
    <property type="component" value="Unassembled WGS sequence"/>
</dbReference>
<dbReference type="eggNOG" id="ENOG502S0FU">
    <property type="taxonomic scope" value="Eukaryota"/>
</dbReference>
<dbReference type="Gene3D" id="3.40.366.30">
    <property type="entry name" value="50S ribosomal protein L16 arginine hydroxylase, Chain A, Domain 2"/>
    <property type="match status" value="1"/>
</dbReference>
<dbReference type="GO" id="GO:0016706">
    <property type="term" value="F:2-oxoglutarate-dependent dioxygenase activity"/>
    <property type="evidence" value="ECO:0007669"/>
    <property type="project" value="UniProtKB-UniRule"/>
</dbReference>
<feature type="signal peptide" evidence="4">
    <location>
        <begin position="1"/>
        <end position="17"/>
    </location>
</feature>
<evidence type="ECO:0000313" key="7">
    <source>
        <dbReference type="Proteomes" id="UP000002729"/>
    </source>
</evidence>
<dbReference type="Gene3D" id="2.60.120.650">
    <property type="entry name" value="Cupin"/>
    <property type="match status" value="1"/>
</dbReference>
<comment type="function">
    <text evidence="3">Oxygenase that can act as both a histone lysine demethylase and a ribosomal histidine hydroxylase.</text>
</comment>
<dbReference type="KEGG" id="aaf:AURANDRAFT_66958"/>
<keyword evidence="3" id="KW-0223">Dioxygenase</keyword>
<dbReference type="GO" id="GO:0005506">
    <property type="term" value="F:iron ion binding"/>
    <property type="evidence" value="ECO:0007669"/>
    <property type="project" value="UniProtKB-UniRule"/>
</dbReference>
<evidence type="ECO:0000256" key="2">
    <source>
        <dbReference type="ARBA" id="ARBA00023004"/>
    </source>
</evidence>
<evidence type="ECO:0000256" key="4">
    <source>
        <dbReference type="SAM" id="SignalP"/>
    </source>
</evidence>
<dbReference type="InParanoid" id="F0YJF6"/>
<dbReference type="EC" id="1.14.11.-" evidence="3"/>
<proteinExistence type="inferred from homology"/>
<comment type="cofactor">
    <cofactor evidence="3">
        <name>Fe(2+)</name>
        <dbReference type="ChEBI" id="CHEBI:29033"/>
    </cofactor>
    <text evidence="3">Binds 1 Fe(2+) ion per subunit.</text>
</comment>
<dbReference type="AlphaFoldDB" id="F0YJF6"/>
<organism evidence="7">
    <name type="scientific">Aureococcus anophagefferens</name>
    <name type="common">Harmful bloom alga</name>
    <dbReference type="NCBI Taxonomy" id="44056"/>
    <lineage>
        <taxon>Eukaryota</taxon>
        <taxon>Sar</taxon>
        <taxon>Stramenopiles</taxon>
        <taxon>Ochrophyta</taxon>
        <taxon>Pelagophyceae</taxon>
        <taxon>Pelagomonadales</taxon>
        <taxon>Pelagomonadaceae</taxon>
        <taxon>Aureococcus</taxon>
    </lineage>
</organism>
<accession>F0YJF6</accession>